<sequence>MSNYTEAHFAATLLSCGPHVNRWQMYTPPANDYLNRVYAYFFVLFPSKLEYFDTKNVKHEWFMFWRDYVRWVES</sequence>
<gene>
    <name evidence="1" type="ORF">LCGC14_1451530</name>
</gene>
<organism evidence="1">
    <name type="scientific">marine sediment metagenome</name>
    <dbReference type="NCBI Taxonomy" id="412755"/>
    <lineage>
        <taxon>unclassified sequences</taxon>
        <taxon>metagenomes</taxon>
        <taxon>ecological metagenomes</taxon>
    </lineage>
</organism>
<reference evidence="1" key="1">
    <citation type="journal article" date="2015" name="Nature">
        <title>Complex archaea that bridge the gap between prokaryotes and eukaryotes.</title>
        <authorList>
            <person name="Spang A."/>
            <person name="Saw J.H."/>
            <person name="Jorgensen S.L."/>
            <person name="Zaremba-Niedzwiedzka K."/>
            <person name="Martijn J."/>
            <person name="Lind A.E."/>
            <person name="van Eijk R."/>
            <person name="Schleper C."/>
            <person name="Guy L."/>
            <person name="Ettema T.J."/>
        </authorList>
    </citation>
    <scope>NUCLEOTIDE SEQUENCE</scope>
</reference>
<dbReference type="AlphaFoldDB" id="A0A0F9K426"/>
<accession>A0A0F9K426</accession>
<comment type="caution">
    <text evidence="1">The sequence shown here is derived from an EMBL/GenBank/DDBJ whole genome shotgun (WGS) entry which is preliminary data.</text>
</comment>
<name>A0A0F9K426_9ZZZZ</name>
<protein>
    <submittedName>
        <fullName evidence="1">Uncharacterized protein</fullName>
    </submittedName>
</protein>
<proteinExistence type="predicted"/>
<dbReference type="EMBL" id="LAZR01010003">
    <property type="protein sequence ID" value="KKM69356.1"/>
    <property type="molecule type" value="Genomic_DNA"/>
</dbReference>
<evidence type="ECO:0000313" key="1">
    <source>
        <dbReference type="EMBL" id="KKM69356.1"/>
    </source>
</evidence>